<accession>A0A139A348</accession>
<keyword evidence="2" id="KW-0472">Membrane</keyword>
<evidence type="ECO:0000256" key="2">
    <source>
        <dbReference type="SAM" id="Phobius"/>
    </source>
</evidence>
<reference evidence="3 4" key="1">
    <citation type="journal article" date="2015" name="Genome Biol. Evol.">
        <title>Phylogenomic analyses indicate that early fungi evolved digesting cell walls of algal ancestors of land plants.</title>
        <authorList>
            <person name="Chang Y."/>
            <person name="Wang S."/>
            <person name="Sekimoto S."/>
            <person name="Aerts A.L."/>
            <person name="Choi C."/>
            <person name="Clum A."/>
            <person name="LaButti K.M."/>
            <person name="Lindquist E.A."/>
            <person name="Yee Ngan C."/>
            <person name="Ohm R.A."/>
            <person name="Salamov A.A."/>
            <person name="Grigoriev I.V."/>
            <person name="Spatafora J.W."/>
            <person name="Berbee M.L."/>
        </authorList>
    </citation>
    <scope>NUCLEOTIDE SEQUENCE [LARGE SCALE GENOMIC DNA]</scope>
    <source>
        <strain evidence="3 4">JEL478</strain>
    </source>
</reference>
<evidence type="ECO:0000256" key="1">
    <source>
        <dbReference type="SAM" id="MobiDB-lite"/>
    </source>
</evidence>
<feature type="region of interest" description="Disordered" evidence="1">
    <location>
        <begin position="1"/>
        <end position="25"/>
    </location>
</feature>
<dbReference type="EMBL" id="KQ965814">
    <property type="protein sequence ID" value="KXS10803.1"/>
    <property type="molecule type" value="Genomic_DNA"/>
</dbReference>
<feature type="transmembrane region" description="Helical" evidence="2">
    <location>
        <begin position="45"/>
        <end position="65"/>
    </location>
</feature>
<sequence length="80" mass="9012">MATRRVPFSARPGADAGPSYPAEDERPEVIKLAEMAQENEKKYGFLINVVNVGIIVVFLLLLWWLNSFGTPERKEESYGV</sequence>
<name>A0A139A348_GONPJ</name>
<proteinExistence type="predicted"/>
<protein>
    <submittedName>
        <fullName evidence="3">Uncharacterized protein</fullName>
    </submittedName>
</protein>
<dbReference type="Proteomes" id="UP000070544">
    <property type="component" value="Unassembled WGS sequence"/>
</dbReference>
<evidence type="ECO:0000313" key="3">
    <source>
        <dbReference type="EMBL" id="KXS10803.1"/>
    </source>
</evidence>
<keyword evidence="2" id="KW-1133">Transmembrane helix</keyword>
<evidence type="ECO:0000313" key="4">
    <source>
        <dbReference type="Proteomes" id="UP000070544"/>
    </source>
</evidence>
<keyword evidence="2" id="KW-0812">Transmembrane</keyword>
<organism evidence="3 4">
    <name type="scientific">Gonapodya prolifera (strain JEL478)</name>
    <name type="common">Monoblepharis prolifera</name>
    <dbReference type="NCBI Taxonomy" id="1344416"/>
    <lineage>
        <taxon>Eukaryota</taxon>
        <taxon>Fungi</taxon>
        <taxon>Fungi incertae sedis</taxon>
        <taxon>Chytridiomycota</taxon>
        <taxon>Chytridiomycota incertae sedis</taxon>
        <taxon>Monoblepharidomycetes</taxon>
        <taxon>Monoblepharidales</taxon>
        <taxon>Gonapodyaceae</taxon>
        <taxon>Gonapodya</taxon>
    </lineage>
</organism>
<keyword evidence="4" id="KW-1185">Reference proteome</keyword>
<dbReference type="AlphaFoldDB" id="A0A139A348"/>
<gene>
    <name evidence="3" type="ORF">M427DRAFT_36613</name>
</gene>